<dbReference type="EMBL" id="CP097332">
    <property type="protein sequence ID" value="UQX89030.1"/>
    <property type="molecule type" value="Genomic_DNA"/>
</dbReference>
<dbReference type="Gene3D" id="3.40.50.2000">
    <property type="entry name" value="Glycogen Phosphorylase B"/>
    <property type="match status" value="1"/>
</dbReference>
<evidence type="ECO:0000313" key="2">
    <source>
        <dbReference type="Proteomes" id="UP001056336"/>
    </source>
</evidence>
<proteinExistence type="predicted"/>
<sequence>MTATRLPLIDPARIDHASAVPSSTPATGPIRVASVPAGHVYVRHLSPPSELDEQDVPEAVMRLADPPPKVARSVDSQWWPPAMLSPGWIDDHAGEFDVFHIQFGFDALSPSELESIVDALSRNGKPLVYTVHDLRNPHHRTPQAHDAQLDVLIPAAAALITLTPGAAARILRRWGRQAQVISHPHVVPLDGISPRLPKESGPFVVGVHAKSIRASMDPLAALQAIAPLTEELPELRLRVDVHRDVYETTGLRHEPALAAWLRVARPGVEVSVHDYFTDRDLFAYLAGLDLSVLPYRFGTHSGWLETCYDLGTTVLAPDCGFYAEQRPCLSYHGDETGLDAGSLREAVRWAYRHRPVWQADRSQRAGERAAIASFHDALYRSLL</sequence>
<dbReference type="SUPFAM" id="SSF53756">
    <property type="entry name" value="UDP-Glycosyltransferase/glycogen phosphorylase"/>
    <property type="match status" value="1"/>
</dbReference>
<reference evidence="1" key="1">
    <citation type="journal article" date="2018" name="Int. J. Syst. Evol. Microbiol.">
        <title>Jatrophihabitans telluris sp. nov., isolated from sediment soil of lava forest wetlands and the emended description of the genus Jatrophihabitans.</title>
        <authorList>
            <person name="Lee K.C."/>
            <person name="Suh M.K."/>
            <person name="Eom M.K."/>
            <person name="Kim K.K."/>
            <person name="Kim J.S."/>
            <person name="Kim D.S."/>
            <person name="Ko S.H."/>
            <person name="Shin Y.K."/>
            <person name="Lee J.S."/>
        </authorList>
    </citation>
    <scope>NUCLEOTIDE SEQUENCE</scope>
    <source>
        <strain evidence="1">N237</strain>
    </source>
</reference>
<keyword evidence="2" id="KW-1185">Reference proteome</keyword>
<dbReference type="Proteomes" id="UP001056336">
    <property type="component" value="Chromosome"/>
</dbReference>
<gene>
    <name evidence="1" type="ORF">M6D93_03280</name>
</gene>
<reference evidence="1" key="2">
    <citation type="submission" date="2022-05" db="EMBL/GenBank/DDBJ databases">
        <authorList>
            <person name="Kim J.-S."/>
            <person name="Lee K."/>
            <person name="Suh M."/>
            <person name="Eom M."/>
            <person name="Kim J.-S."/>
            <person name="Kim D.-S."/>
            <person name="Ko S.-H."/>
            <person name="Shin Y."/>
            <person name="Lee J.-S."/>
        </authorList>
    </citation>
    <scope>NUCLEOTIDE SEQUENCE</scope>
    <source>
        <strain evidence="1">N237</strain>
    </source>
</reference>
<dbReference type="RefSeq" id="WP_249772926.1">
    <property type="nucleotide sequence ID" value="NZ_CP097332.1"/>
</dbReference>
<evidence type="ECO:0000313" key="1">
    <source>
        <dbReference type="EMBL" id="UQX89030.1"/>
    </source>
</evidence>
<accession>A0ABY4QZN7</accession>
<protein>
    <submittedName>
        <fullName evidence="1">Glycosyltransferase family 1 protein</fullName>
    </submittedName>
</protein>
<organism evidence="1 2">
    <name type="scientific">Jatrophihabitans telluris</name>
    <dbReference type="NCBI Taxonomy" id="2038343"/>
    <lineage>
        <taxon>Bacteria</taxon>
        <taxon>Bacillati</taxon>
        <taxon>Actinomycetota</taxon>
        <taxon>Actinomycetes</taxon>
        <taxon>Jatrophihabitantales</taxon>
        <taxon>Jatrophihabitantaceae</taxon>
        <taxon>Jatrophihabitans</taxon>
    </lineage>
</organism>
<name>A0ABY4QZN7_9ACTN</name>